<sequence length="118" mass="13088">MRHAIPDLIRYEAEITSSRGLFGKRMTVAPGVLRRGGGRRRRRSGDLDEARIWTWTTVRGYGETATHHGLRLAGREEVSPRGGKPRVDNGGRGQPMKVEAQPSSRTGEGIARAGTRRR</sequence>
<accession>Q7Y1F2</accession>
<feature type="compositionally biased region" description="Basic and acidic residues" evidence="1">
    <location>
        <begin position="73"/>
        <end position="89"/>
    </location>
</feature>
<dbReference type="AlphaFoldDB" id="Q7Y1F2"/>
<reference evidence="3" key="1">
    <citation type="journal article" date="2005" name="Nature">
        <title>The map-based sequence of the rice genome.</title>
        <authorList>
            <consortium name="International rice genome sequencing project (IRGSP)"/>
            <person name="Matsumoto T."/>
            <person name="Wu J."/>
            <person name="Kanamori H."/>
            <person name="Katayose Y."/>
            <person name="Fujisawa M."/>
            <person name="Namiki N."/>
            <person name="Mizuno H."/>
            <person name="Yamamoto K."/>
            <person name="Antonio B.A."/>
            <person name="Baba T."/>
            <person name="Sakata K."/>
            <person name="Nagamura Y."/>
            <person name="Aoki H."/>
            <person name="Arikawa K."/>
            <person name="Arita K."/>
            <person name="Bito T."/>
            <person name="Chiden Y."/>
            <person name="Fujitsuka N."/>
            <person name="Fukunaka R."/>
            <person name="Hamada M."/>
            <person name="Harada C."/>
            <person name="Hayashi A."/>
            <person name="Hijishita S."/>
            <person name="Honda M."/>
            <person name="Hosokawa S."/>
            <person name="Ichikawa Y."/>
            <person name="Idonuma A."/>
            <person name="Iijima M."/>
            <person name="Ikeda M."/>
            <person name="Ikeno M."/>
            <person name="Ito K."/>
            <person name="Ito S."/>
            <person name="Ito T."/>
            <person name="Ito Y."/>
            <person name="Ito Y."/>
            <person name="Iwabuchi A."/>
            <person name="Kamiya K."/>
            <person name="Karasawa W."/>
            <person name="Kurita K."/>
            <person name="Katagiri S."/>
            <person name="Kikuta A."/>
            <person name="Kobayashi H."/>
            <person name="Kobayashi N."/>
            <person name="Machita K."/>
            <person name="Maehara T."/>
            <person name="Masukawa M."/>
            <person name="Mizubayashi T."/>
            <person name="Mukai Y."/>
            <person name="Nagasaki H."/>
            <person name="Nagata Y."/>
            <person name="Naito S."/>
            <person name="Nakashima M."/>
            <person name="Nakama Y."/>
            <person name="Nakamichi Y."/>
            <person name="Nakamura M."/>
            <person name="Meguro A."/>
            <person name="Negishi M."/>
            <person name="Ohta I."/>
            <person name="Ohta T."/>
            <person name="Okamoto M."/>
            <person name="Ono N."/>
            <person name="Saji S."/>
            <person name="Sakaguchi M."/>
            <person name="Sakai K."/>
            <person name="Shibata M."/>
            <person name="Shimokawa T."/>
            <person name="Song J."/>
            <person name="Takazaki Y."/>
            <person name="Terasawa K."/>
            <person name="Tsugane M."/>
            <person name="Tsuji K."/>
            <person name="Ueda S."/>
            <person name="Waki K."/>
            <person name="Yamagata H."/>
            <person name="Yamamoto M."/>
            <person name="Yamamoto S."/>
            <person name="Yamane H."/>
            <person name="Yoshiki S."/>
            <person name="Yoshihara R."/>
            <person name="Yukawa K."/>
            <person name="Zhong H."/>
            <person name="Yano M."/>
            <person name="Yuan Q."/>
            <person name="Ouyang S."/>
            <person name="Liu J."/>
            <person name="Jones K.M."/>
            <person name="Gansberger K."/>
            <person name="Moffat K."/>
            <person name="Hill J."/>
            <person name="Bera J."/>
            <person name="Fadrosh D."/>
            <person name="Jin S."/>
            <person name="Johri S."/>
            <person name="Kim M."/>
            <person name="Overton L."/>
            <person name="Reardon M."/>
            <person name="Tsitrin T."/>
            <person name="Vuong H."/>
            <person name="Weaver B."/>
            <person name="Ciecko A."/>
            <person name="Tallon L."/>
            <person name="Jackson J."/>
            <person name="Pai G."/>
            <person name="Aken S.V."/>
            <person name="Utterback T."/>
            <person name="Reidmuller S."/>
            <person name="Feldblyum T."/>
            <person name="Hsiao J."/>
            <person name="Zismann V."/>
            <person name="Iobst S."/>
            <person name="de Vazeille A.R."/>
            <person name="Buell C.R."/>
            <person name="Ying K."/>
            <person name="Li Y."/>
            <person name="Lu T."/>
            <person name="Huang Y."/>
            <person name="Zhao Q."/>
            <person name="Feng Q."/>
            <person name="Zhang L."/>
            <person name="Zhu J."/>
            <person name="Weng Q."/>
            <person name="Mu J."/>
            <person name="Lu Y."/>
            <person name="Fan D."/>
            <person name="Liu Y."/>
            <person name="Guan J."/>
            <person name="Zhang Y."/>
            <person name="Yu S."/>
            <person name="Liu X."/>
            <person name="Zhang Y."/>
            <person name="Hong G."/>
            <person name="Han B."/>
            <person name="Choisne N."/>
            <person name="Demange N."/>
            <person name="Orjeda G."/>
            <person name="Samain S."/>
            <person name="Cattolico L."/>
            <person name="Pelletier E."/>
            <person name="Couloux A."/>
            <person name="Segurens B."/>
            <person name="Wincker P."/>
            <person name="D'Hont A."/>
            <person name="Scarpelli C."/>
            <person name="Weissenbach J."/>
            <person name="Salanoubat M."/>
            <person name="Quetier F."/>
            <person name="Yu Y."/>
            <person name="Kim H.R."/>
            <person name="Rambo T."/>
            <person name="Currie J."/>
            <person name="Collura K."/>
            <person name="Luo M."/>
            <person name="Yang T."/>
            <person name="Ammiraju J.S.S."/>
            <person name="Engler F."/>
            <person name="Soderlund C."/>
            <person name="Wing R.A."/>
            <person name="Palmer L.E."/>
            <person name="de la Bastide M."/>
            <person name="Spiegel L."/>
            <person name="Nascimento L."/>
            <person name="Zutavern T."/>
            <person name="O'Shaughnessy A."/>
            <person name="Dike S."/>
            <person name="Dedhia N."/>
            <person name="Preston R."/>
            <person name="Balija V."/>
            <person name="McCombie W.R."/>
            <person name="Chow T."/>
            <person name="Chen H."/>
            <person name="Chung M."/>
            <person name="Chen C."/>
            <person name="Shaw J."/>
            <person name="Wu H."/>
            <person name="Hsiao K."/>
            <person name="Chao Y."/>
            <person name="Chu M."/>
            <person name="Cheng C."/>
            <person name="Hour A."/>
            <person name="Lee P."/>
            <person name="Lin S."/>
            <person name="Lin Y."/>
            <person name="Liou J."/>
            <person name="Liu S."/>
            <person name="Hsing Y."/>
            <person name="Raghuvanshi S."/>
            <person name="Mohanty A."/>
            <person name="Bharti A.K."/>
            <person name="Gaur A."/>
            <person name="Gupta V."/>
            <person name="Kumar D."/>
            <person name="Ravi V."/>
            <person name="Vij S."/>
            <person name="Kapur A."/>
            <person name="Khurana P."/>
            <person name="Khurana P."/>
            <person name="Khurana J.P."/>
            <person name="Tyagi A.K."/>
            <person name="Gaikwad K."/>
            <person name="Singh A."/>
            <person name="Dalal V."/>
            <person name="Srivastava S."/>
            <person name="Dixit A."/>
            <person name="Pal A.K."/>
            <person name="Ghazi I.A."/>
            <person name="Yadav M."/>
            <person name="Pandit A."/>
            <person name="Bhargava A."/>
            <person name="Sureshbabu K."/>
            <person name="Batra K."/>
            <person name="Sharma T.R."/>
            <person name="Mohapatra T."/>
            <person name="Singh N.K."/>
            <person name="Messing J."/>
            <person name="Nelson A.B."/>
            <person name="Fuks G."/>
            <person name="Kavchok S."/>
            <person name="Keizer G."/>
            <person name="Linton E."/>
            <person name="Llaca V."/>
            <person name="Song R."/>
            <person name="Tanyolac B."/>
            <person name="Young S."/>
            <person name="Ho-Il K."/>
            <person name="Hahn J.H."/>
            <person name="Sangsakoo G."/>
            <person name="Vanavichit A."/>
            <person name="de Mattos Luiz.A.T."/>
            <person name="Zimmer P.D."/>
            <person name="Malone G."/>
            <person name="Dellagostin O."/>
            <person name="de Oliveira A.C."/>
            <person name="Bevan M."/>
            <person name="Bancroft I."/>
            <person name="Minx P."/>
            <person name="Cordum H."/>
            <person name="Wilson R."/>
            <person name="Cheng Z."/>
            <person name="Jin W."/>
            <person name="Jiang J."/>
            <person name="Leong S.A."/>
            <person name="Iwama H."/>
            <person name="Gojobori T."/>
            <person name="Itoh T."/>
            <person name="Niimura Y."/>
            <person name="Fujii Y."/>
            <person name="Habara T."/>
            <person name="Sakai H."/>
            <person name="Sato Y."/>
            <person name="Wilson G."/>
            <person name="Kumar K."/>
            <person name="McCouch S."/>
            <person name="Juretic N."/>
            <person name="Hoen D."/>
            <person name="Wright S."/>
            <person name="Bruskiewich R."/>
            <person name="Bureau T."/>
            <person name="Miyao A."/>
            <person name="Hirochika H."/>
            <person name="Nishikawa T."/>
            <person name="Kadowaki K."/>
            <person name="Sugiura M."/>
            <person name="Burr B."/>
            <person name="Sasaki T."/>
        </authorList>
    </citation>
    <scope>NUCLEOTIDE SEQUENCE [LARGE SCALE GENOMIC DNA]</scope>
    <source>
        <strain evidence="3">cv. Nipponbare</strain>
    </source>
</reference>
<organism evidence="2 3">
    <name type="scientific">Oryza sativa subsp. japonica</name>
    <name type="common">Rice</name>
    <dbReference type="NCBI Taxonomy" id="39947"/>
    <lineage>
        <taxon>Eukaryota</taxon>
        <taxon>Viridiplantae</taxon>
        <taxon>Streptophyta</taxon>
        <taxon>Embryophyta</taxon>
        <taxon>Tracheophyta</taxon>
        <taxon>Spermatophyta</taxon>
        <taxon>Magnoliopsida</taxon>
        <taxon>Liliopsida</taxon>
        <taxon>Poales</taxon>
        <taxon>Poaceae</taxon>
        <taxon>BOP clade</taxon>
        <taxon>Oryzoideae</taxon>
        <taxon>Oryzeae</taxon>
        <taxon>Oryzinae</taxon>
        <taxon>Oryza</taxon>
        <taxon>Oryza sativa</taxon>
    </lineage>
</organism>
<evidence type="ECO:0000313" key="3">
    <source>
        <dbReference type="Proteomes" id="UP000000763"/>
    </source>
</evidence>
<name>Q7Y1F2_ORYSJ</name>
<gene>
    <name evidence="2" type="primary">OSJNBa0057G07.16</name>
</gene>
<proteinExistence type="predicted"/>
<protein>
    <submittedName>
        <fullName evidence="2">Uncharacterized protein</fullName>
    </submittedName>
</protein>
<dbReference type="EMBL" id="AC117988">
    <property type="protein sequence ID" value="AAP44710.1"/>
    <property type="molecule type" value="Genomic_DNA"/>
</dbReference>
<reference evidence="3" key="2">
    <citation type="journal article" date="2008" name="Nucleic Acids Res.">
        <title>The rice annotation project database (RAP-DB): 2008 update.</title>
        <authorList>
            <consortium name="The rice annotation project (RAP)"/>
        </authorList>
    </citation>
    <scope>GENOME REANNOTATION</scope>
    <source>
        <strain evidence="3">cv. Nipponbare</strain>
    </source>
</reference>
<evidence type="ECO:0000256" key="1">
    <source>
        <dbReference type="SAM" id="MobiDB-lite"/>
    </source>
</evidence>
<feature type="region of interest" description="Disordered" evidence="1">
    <location>
        <begin position="65"/>
        <end position="118"/>
    </location>
</feature>
<dbReference type="Proteomes" id="UP000000763">
    <property type="component" value="Chromosome 3"/>
</dbReference>
<evidence type="ECO:0000313" key="2">
    <source>
        <dbReference type="EMBL" id="AAP44710.1"/>
    </source>
</evidence>